<evidence type="ECO:0000313" key="13">
    <source>
        <dbReference type="Proteomes" id="UP000316584"/>
    </source>
</evidence>
<evidence type="ECO:0000256" key="6">
    <source>
        <dbReference type="ARBA" id="ARBA00022679"/>
    </source>
</evidence>
<gene>
    <name evidence="12" type="ORF">FPZ22_06330</name>
</gene>
<dbReference type="PANTHER" id="PTHR30040">
    <property type="entry name" value="THIAMINE BIOSYNTHESIS LIPOPROTEIN APBE"/>
    <property type="match status" value="1"/>
</dbReference>
<dbReference type="GO" id="GO:0016740">
    <property type="term" value="F:transferase activity"/>
    <property type="evidence" value="ECO:0007669"/>
    <property type="project" value="UniProtKB-KW"/>
</dbReference>
<evidence type="ECO:0000256" key="2">
    <source>
        <dbReference type="ARBA" id="ARBA00008282"/>
    </source>
</evidence>
<dbReference type="OrthoDB" id="9778595at2"/>
<dbReference type="Gene3D" id="3.10.520.10">
    <property type="entry name" value="ApbE-like domains"/>
    <property type="match status" value="1"/>
</dbReference>
<reference evidence="12 13" key="1">
    <citation type="submission" date="2019-07" db="EMBL/GenBank/DDBJ databases">
        <title>Full genome sequence of Luteimonas sp. Gr-4.</title>
        <authorList>
            <person name="Im W.-T."/>
        </authorList>
    </citation>
    <scope>NUCLEOTIDE SEQUENCE [LARGE SCALE GENOMIC DNA]</scope>
    <source>
        <strain evidence="12 13">Gr-4</strain>
    </source>
</reference>
<evidence type="ECO:0000256" key="1">
    <source>
        <dbReference type="ARBA" id="ARBA00001946"/>
    </source>
</evidence>
<evidence type="ECO:0000313" key="12">
    <source>
        <dbReference type="EMBL" id="QDW66559.1"/>
    </source>
</evidence>
<evidence type="ECO:0000256" key="8">
    <source>
        <dbReference type="ARBA" id="ARBA00022827"/>
    </source>
</evidence>
<protein>
    <recommendedName>
        <fullName evidence="4">FAD:protein FMN transferase</fullName>
        <ecNumber evidence="3">2.7.1.180</ecNumber>
    </recommendedName>
    <alternativeName>
        <fullName evidence="10">Flavin transferase</fullName>
    </alternativeName>
</protein>
<evidence type="ECO:0000256" key="3">
    <source>
        <dbReference type="ARBA" id="ARBA00011955"/>
    </source>
</evidence>
<dbReference type="Pfam" id="PF02424">
    <property type="entry name" value="ApbE"/>
    <property type="match status" value="1"/>
</dbReference>
<keyword evidence="6 12" id="KW-0808">Transferase</keyword>
<dbReference type="PROSITE" id="PS51318">
    <property type="entry name" value="TAT"/>
    <property type="match status" value="1"/>
</dbReference>
<name>A0A518N3R7_9GAMM</name>
<dbReference type="PANTHER" id="PTHR30040:SF2">
    <property type="entry name" value="FAD:PROTEIN FMN TRANSFERASE"/>
    <property type="match status" value="1"/>
</dbReference>
<evidence type="ECO:0000256" key="4">
    <source>
        <dbReference type="ARBA" id="ARBA00016337"/>
    </source>
</evidence>
<keyword evidence="9" id="KW-0460">Magnesium</keyword>
<evidence type="ECO:0000256" key="5">
    <source>
        <dbReference type="ARBA" id="ARBA00022630"/>
    </source>
</evidence>
<proteinExistence type="inferred from homology"/>
<evidence type="ECO:0000256" key="9">
    <source>
        <dbReference type="ARBA" id="ARBA00022842"/>
    </source>
</evidence>
<dbReference type="GO" id="GO:0046872">
    <property type="term" value="F:metal ion binding"/>
    <property type="evidence" value="ECO:0007669"/>
    <property type="project" value="UniProtKB-KW"/>
</dbReference>
<comment type="catalytic activity">
    <reaction evidence="11">
        <text>L-threonyl-[protein] + FAD = FMN-L-threonyl-[protein] + AMP + H(+)</text>
        <dbReference type="Rhea" id="RHEA:36847"/>
        <dbReference type="Rhea" id="RHEA-COMP:11060"/>
        <dbReference type="Rhea" id="RHEA-COMP:11061"/>
        <dbReference type="ChEBI" id="CHEBI:15378"/>
        <dbReference type="ChEBI" id="CHEBI:30013"/>
        <dbReference type="ChEBI" id="CHEBI:57692"/>
        <dbReference type="ChEBI" id="CHEBI:74257"/>
        <dbReference type="ChEBI" id="CHEBI:456215"/>
        <dbReference type="EC" id="2.7.1.180"/>
    </reaction>
</comment>
<dbReference type="EC" id="2.7.1.180" evidence="3"/>
<keyword evidence="7" id="KW-0479">Metal-binding</keyword>
<organism evidence="12 13">
    <name type="scientific">Luteimonas granuli</name>
    <dbReference type="NCBI Taxonomy" id="1176533"/>
    <lineage>
        <taxon>Bacteria</taxon>
        <taxon>Pseudomonadati</taxon>
        <taxon>Pseudomonadota</taxon>
        <taxon>Gammaproteobacteria</taxon>
        <taxon>Lysobacterales</taxon>
        <taxon>Lysobacteraceae</taxon>
        <taxon>Luteimonas</taxon>
    </lineage>
</organism>
<accession>A0A518N3R7</accession>
<dbReference type="AlphaFoldDB" id="A0A518N3R7"/>
<evidence type="ECO:0000256" key="11">
    <source>
        <dbReference type="ARBA" id="ARBA00048540"/>
    </source>
</evidence>
<dbReference type="InterPro" id="IPR006311">
    <property type="entry name" value="TAT_signal"/>
</dbReference>
<comment type="cofactor">
    <cofactor evidence="1">
        <name>Mg(2+)</name>
        <dbReference type="ChEBI" id="CHEBI:18420"/>
    </cofactor>
</comment>
<dbReference type="KEGG" id="lug:FPZ22_06330"/>
<dbReference type="SUPFAM" id="SSF143631">
    <property type="entry name" value="ApbE-like"/>
    <property type="match status" value="1"/>
</dbReference>
<dbReference type="InterPro" id="IPR024932">
    <property type="entry name" value="ApbE"/>
</dbReference>
<keyword evidence="5" id="KW-0285">Flavoprotein</keyword>
<dbReference type="Proteomes" id="UP000316584">
    <property type="component" value="Chromosome"/>
</dbReference>
<keyword evidence="13" id="KW-1185">Reference proteome</keyword>
<dbReference type="InterPro" id="IPR003374">
    <property type="entry name" value="ApbE-like_sf"/>
</dbReference>
<sequence length="367" mass="38710">MPTCSARWICHPPCRSASTNTEERVMLDRRRFLSIAATGAVLGSMPFGRALTGPAAAPVPTIWKGVALGALASMTLVHPDRPHAQAMIDRCLAEIDRLESVFSLYRTDSALSRLNATGRLDDPPAELVELLSFGLSLAQASGGAFDPTVQPLLRLYIDHFSRPDASPFGPSALAIGRARQRVGFADVEVEPGRIRLGRPGAAITLNGVAQGFITDRVAELLQAEGFDDVLIDLGEGRALGQRPEGGPWRAAVADPAAPGRTLFELPLGSGSQRSALATSGGYGTRFGPDPRIHHLLDPRTGRSANHHASVSVAAPRATLADGLSTTLSILSPERRARLLADHPSVRAWFVDAAGRVTGPSGEPAGQA</sequence>
<dbReference type="EMBL" id="CP042218">
    <property type="protein sequence ID" value="QDW66559.1"/>
    <property type="molecule type" value="Genomic_DNA"/>
</dbReference>
<comment type="similarity">
    <text evidence="2">Belongs to the ApbE family.</text>
</comment>
<keyword evidence="8" id="KW-0274">FAD</keyword>
<evidence type="ECO:0000256" key="7">
    <source>
        <dbReference type="ARBA" id="ARBA00022723"/>
    </source>
</evidence>
<evidence type="ECO:0000256" key="10">
    <source>
        <dbReference type="ARBA" id="ARBA00031306"/>
    </source>
</evidence>